<evidence type="ECO:0000256" key="2">
    <source>
        <dbReference type="SAM" id="MobiDB-lite"/>
    </source>
</evidence>
<feature type="region of interest" description="Disordered" evidence="2">
    <location>
        <begin position="873"/>
        <end position="896"/>
    </location>
</feature>
<organism evidence="4 5">
    <name type="scientific">Tepidiforma flava</name>
    <dbReference type="NCBI Taxonomy" id="3004094"/>
    <lineage>
        <taxon>Bacteria</taxon>
        <taxon>Bacillati</taxon>
        <taxon>Chloroflexota</taxon>
        <taxon>Tepidiformia</taxon>
        <taxon>Tepidiformales</taxon>
        <taxon>Tepidiformaceae</taxon>
        <taxon>Tepidiforma</taxon>
    </lineage>
</organism>
<feature type="compositionally biased region" description="Gly residues" evidence="2">
    <location>
        <begin position="874"/>
        <end position="887"/>
    </location>
</feature>
<feature type="coiled-coil region" evidence="1">
    <location>
        <begin position="466"/>
        <end position="726"/>
    </location>
</feature>
<keyword evidence="5" id="KW-1185">Reference proteome</keyword>
<feature type="domain" description="Rad50/SbcC-type AAA" evidence="3">
    <location>
        <begin position="5"/>
        <end position="298"/>
    </location>
</feature>
<dbReference type="Proteomes" id="UP001212803">
    <property type="component" value="Chromosome"/>
</dbReference>
<feature type="region of interest" description="Disordered" evidence="2">
    <location>
        <begin position="267"/>
        <end position="286"/>
    </location>
</feature>
<protein>
    <submittedName>
        <fullName evidence="4">AAA family ATPase</fullName>
    </submittedName>
</protein>
<proteinExistence type="predicted"/>
<keyword evidence="1" id="KW-0175">Coiled coil</keyword>
<gene>
    <name evidence="4" type="ORF">O0235_03285</name>
</gene>
<dbReference type="InterPro" id="IPR027417">
    <property type="entry name" value="P-loop_NTPase"/>
</dbReference>
<dbReference type="PANTHER" id="PTHR41259">
    <property type="entry name" value="DOUBLE-STRAND BREAK REPAIR RAD50 ATPASE, PUTATIVE-RELATED"/>
    <property type="match status" value="1"/>
</dbReference>
<dbReference type="RefSeq" id="WP_270057113.1">
    <property type="nucleotide sequence ID" value="NZ_CP115149.1"/>
</dbReference>
<dbReference type="EMBL" id="CP115149">
    <property type="protein sequence ID" value="WBL36591.1"/>
    <property type="molecule type" value="Genomic_DNA"/>
</dbReference>
<dbReference type="InterPro" id="IPR038729">
    <property type="entry name" value="Rad50/SbcC_AAA"/>
</dbReference>
<sequence length="896" mass="97102">MKYHRVRVRHFRGIAEAEVVFPDGRLLVIEGPNEAGKSSIVEAIGLLFEFTAESNAEEVRAVRPEGRDADPEVELEFTVGGQRCCYRKVFGRRGATELEVGLPGGRRLAGREAHNEAKRLLEEGVDSGVFRALRVLQGESLAMAGDLAASASLLRALDGGAGTDPAGESLFERAQKEVQRYYTGNRRQETGELRQAREAAKAAKDDVERLEARLRALEARVQEVEELEPRAAELRQAIGELERRAGELAGLADAHRDAQQAAELARTEAATARERQERLEDEVKRREAARREAKRLEEETQTARTRAADLLESAEAARTAFADAERTAEAARARVQEFEGGAELAASDYAHLQEELQLAQMQDRLTAYDDAAERRRAAQAFLAGCRIDAARLNGIEDAEAALARTEAQLRSVTARVEVEGPAGATVYVDGKPETLAGGLLRFDAAEELRIELPGGFAVTVRPSQSQGLLERRLQEQREQLDRLLAEAGAGTVEEARELEQRRREAEREVEDAARVMRQALRDLPNRADLAGRLERTRRRVEAYRAAHAGRRLPSTLEEARRVSEAGSEQLAAARARAREAEQALQAARDALGRAEREAAAAGERAAALERQLAQARAALAAAEAERPTAALDADLAAARGEAALAEAKLAEAEQRLRELAGAGAEAAEVERQLEAARKELRSIEDRVTAARGALSHEGEGTLQAELDAARSRLEAAAVRLESVERRARAARLLADTLARHREAARRAYGPLLAERLGALGRRVFGNDFEVELDDGLAPARRRLGGTWLDVRQLSVGAREQLAVLHRAACAAAAGDGGVPFFLDDALGWSDEGRLAEMARVLADLARDVQVVVLTCQPGRFAAAEGAAVVRIDGGRTGPAGGPRGRPGQGELFPDGA</sequence>
<evidence type="ECO:0000256" key="1">
    <source>
        <dbReference type="SAM" id="Coils"/>
    </source>
</evidence>
<evidence type="ECO:0000313" key="5">
    <source>
        <dbReference type="Proteomes" id="UP001212803"/>
    </source>
</evidence>
<dbReference type="Gene3D" id="3.40.50.300">
    <property type="entry name" value="P-loop containing nucleotide triphosphate hydrolases"/>
    <property type="match status" value="2"/>
</dbReference>
<feature type="compositionally biased region" description="Basic and acidic residues" evidence="2">
    <location>
        <begin position="271"/>
        <end position="286"/>
    </location>
</feature>
<dbReference type="PANTHER" id="PTHR41259:SF1">
    <property type="entry name" value="DOUBLE-STRAND BREAK REPAIR RAD50 ATPASE, PUTATIVE-RELATED"/>
    <property type="match status" value="1"/>
</dbReference>
<name>A0ABY7M7S7_9CHLR</name>
<evidence type="ECO:0000259" key="3">
    <source>
        <dbReference type="Pfam" id="PF13476"/>
    </source>
</evidence>
<dbReference type="Pfam" id="PF13476">
    <property type="entry name" value="AAA_23"/>
    <property type="match status" value="1"/>
</dbReference>
<evidence type="ECO:0000313" key="4">
    <source>
        <dbReference type="EMBL" id="WBL36591.1"/>
    </source>
</evidence>
<dbReference type="SUPFAM" id="SSF52540">
    <property type="entry name" value="P-loop containing nucleoside triphosphate hydrolases"/>
    <property type="match status" value="1"/>
</dbReference>
<accession>A0ABY7M7S7</accession>
<reference evidence="4 5" key="1">
    <citation type="journal article" date="2023" name="ISME J.">
        <title>Thermophilic Dehalococcoidia with unusual traits shed light on an unexpected past.</title>
        <authorList>
            <person name="Palmer M."/>
            <person name="Covington J.K."/>
            <person name="Zhou E.M."/>
            <person name="Thomas S.C."/>
            <person name="Habib N."/>
            <person name="Seymour C.O."/>
            <person name="Lai D."/>
            <person name="Johnston J."/>
            <person name="Hashimi A."/>
            <person name="Jiao J.Y."/>
            <person name="Muok A.R."/>
            <person name="Liu L."/>
            <person name="Xian W.D."/>
            <person name="Zhi X.Y."/>
            <person name="Li M.M."/>
            <person name="Silva L.P."/>
            <person name="Bowen B.P."/>
            <person name="Louie K."/>
            <person name="Briegel A."/>
            <person name="Pett-Ridge J."/>
            <person name="Weber P.K."/>
            <person name="Tocheva E.I."/>
            <person name="Woyke T."/>
            <person name="Northen T.R."/>
            <person name="Mayali X."/>
            <person name="Li W.J."/>
            <person name="Hedlund B.P."/>
        </authorList>
    </citation>
    <scope>NUCLEOTIDE SEQUENCE [LARGE SCALE GENOMIC DNA]</scope>
    <source>
        <strain evidence="4 5">YIM 72310</strain>
    </source>
</reference>